<comment type="caution">
    <text evidence="11">The sequence shown here is derived from an EMBL/GenBank/DDBJ whole genome shotgun (WGS) entry which is preliminary data.</text>
</comment>
<feature type="compositionally biased region" description="Low complexity" evidence="10">
    <location>
        <begin position="493"/>
        <end position="503"/>
    </location>
</feature>
<proteinExistence type="predicted"/>
<evidence type="ECO:0000313" key="11">
    <source>
        <dbReference type="EMBL" id="GFR81638.1"/>
    </source>
</evidence>
<keyword evidence="3" id="KW-0678">Repressor</keyword>
<feature type="region of interest" description="Disordered" evidence="10">
    <location>
        <begin position="624"/>
        <end position="652"/>
    </location>
</feature>
<dbReference type="GO" id="GO:0006325">
    <property type="term" value="P:chromatin organization"/>
    <property type="evidence" value="ECO:0007669"/>
    <property type="project" value="UniProtKB-KW"/>
</dbReference>
<evidence type="ECO:0000256" key="7">
    <source>
        <dbReference type="ARBA" id="ARBA00023125"/>
    </source>
</evidence>
<dbReference type="GO" id="GO:0008285">
    <property type="term" value="P:negative regulation of cell population proliferation"/>
    <property type="evidence" value="ECO:0007669"/>
    <property type="project" value="TreeGrafter"/>
</dbReference>
<dbReference type="GO" id="GO:0000976">
    <property type="term" value="F:transcription cis-regulatory region binding"/>
    <property type="evidence" value="ECO:0007669"/>
    <property type="project" value="TreeGrafter"/>
</dbReference>
<evidence type="ECO:0000256" key="5">
    <source>
        <dbReference type="ARBA" id="ARBA00022853"/>
    </source>
</evidence>
<dbReference type="GO" id="GO:0045786">
    <property type="term" value="P:negative regulation of cell cycle"/>
    <property type="evidence" value="ECO:0007669"/>
    <property type="project" value="TreeGrafter"/>
</dbReference>
<feature type="compositionally biased region" description="Acidic residues" evidence="10">
    <location>
        <begin position="437"/>
        <end position="453"/>
    </location>
</feature>
<keyword evidence="9" id="KW-0539">Nucleus</keyword>
<reference evidence="11 12" key="1">
    <citation type="journal article" date="2021" name="Elife">
        <title>Chloroplast acquisition without the gene transfer in kleptoplastic sea slugs, Plakobranchus ocellatus.</title>
        <authorList>
            <person name="Maeda T."/>
            <person name="Takahashi S."/>
            <person name="Yoshida T."/>
            <person name="Shimamura S."/>
            <person name="Takaki Y."/>
            <person name="Nagai Y."/>
            <person name="Toyoda A."/>
            <person name="Suzuki Y."/>
            <person name="Arimoto A."/>
            <person name="Ishii H."/>
            <person name="Satoh N."/>
            <person name="Nishiyama T."/>
            <person name="Hasebe M."/>
            <person name="Maruyama T."/>
            <person name="Minagawa J."/>
            <person name="Obokata J."/>
            <person name="Shigenobu S."/>
        </authorList>
    </citation>
    <scope>NUCLEOTIDE SEQUENCE [LARGE SCALE GENOMIC DNA]</scope>
</reference>
<dbReference type="GO" id="GO:0000403">
    <property type="term" value="F:Y-form DNA binding"/>
    <property type="evidence" value="ECO:0007669"/>
    <property type="project" value="TreeGrafter"/>
</dbReference>
<keyword evidence="8" id="KW-0804">Transcription</keyword>
<keyword evidence="4" id="KW-0597">Phosphoprotein</keyword>
<evidence type="ECO:0000256" key="9">
    <source>
        <dbReference type="ARBA" id="ARBA00023242"/>
    </source>
</evidence>
<evidence type="ECO:0000256" key="4">
    <source>
        <dbReference type="ARBA" id="ARBA00022553"/>
    </source>
</evidence>
<feature type="region of interest" description="Disordered" evidence="10">
    <location>
        <begin position="491"/>
        <end position="533"/>
    </location>
</feature>
<evidence type="ECO:0000256" key="2">
    <source>
        <dbReference type="ARBA" id="ARBA00021162"/>
    </source>
</evidence>
<dbReference type="AlphaFoldDB" id="A0AAV4G788"/>
<gene>
    <name evidence="11" type="ORF">ElyMa_002344800</name>
</gene>
<dbReference type="EMBL" id="BMAT01004845">
    <property type="protein sequence ID" value="GFR81638.1"/>
    <property type="molecule type" value="Genomic_DNA"/>
</dbReference>
<keyword evidence="5" id="KW-0156">Chromatin regulator</keyword>
<evidence type="ECO:0000256" key="10">
    <source>
        <dbReference type="SAM" id="MobiDB-lite"/>
    </source>
</evidence>
<dbReference type="InterPro" id="IPR011990">
    <property type="entry name" value="TPR-like_helical_dom_sf"/>
</dbReference>
<dbReference type="GO" id="GO:0006357">
    <property type="term" value="P:regulation of transcription by RNA polymerase II"/>
    <property type="evidence" value="ECO:0007669"/>
    <property type="project" value="TreeGrafter"/>
</dbReference>
<comment type="subcellular location">
    <subcellularLocation>
        <location evidence="1">Nucleus</location>
    </subcellularLocation>
</comment>
<evidence type="ECO:0000313" key="12">
    <source>
        <dbReference type="Proteomes" id="UP000762676"/>
    </source>
</evidence>
<dbReference type="Proteomes" id="UP000762676">
    <property type="component" value="Unassembled WGS sequence"/>
</dbReference>
<feature type="region of interest" description="Disordered" evidence="10">
    <location>
        <begin position="431"/>
        <end position="459"/>
    </location>
</feature>
<keyword evidence="6" id="KW-0805">Transcription regulation</keyword>
<dbReference type="GO" id="GO:0035097">
    <property type="term" value="C:histone methyltransferase complex"/>
    <property type="evidence" value="ECO:0007669"/>
    <property type="project" value="TreeGrafter"/>
</dbReference>
<dbReference type="SUPFAM" id="SSF48452">
    <property type="entry name" value="TPR-like"/>
    <property type="match status" value="1"/>
</dbReference>
<sequence length="801" mass="88277">MAGFRDCDKKHFPLTDSSSVIKLFREQIEGPNEPNLALLSITLGCIENALTMNRAIPAAEEAALLRPIFPVVDLETVEALYAKFETLVRGSVDLTHYDSKFSSRELVKKISDVVWSSLSRSFKDKAHLQSLYSFLTGNKLDCFGVAFGVVAASQVLGRNDIHLALSEDHAWVVFGEDGTDTAEVTWHGKGNEDKRGQSIALSVAEKSWLYLNGQPVICDRATEVAAMVSAANPSINLTMDSIEMGALQQELLWLLYDKGHLSRYPMSLGNLGDLEEISPTPGRPPPLQIFQEAITVALNHYNNHHVYPYTYMGGYLYRKRRYKEAIKCWAEASNVIRKFNYTREDEEIYKEFLEIANELIPNVVKAVSLNTNDRAQMNILYNPDVYADILRFYDGICEWEEGSSTPVLHVGWAQHLTFSLNKFDPRTRAKIDLGRDEDSDDDSDNGSNDENDNENMKLSKEKELVEKSGPLKHKDPKDALSVVVEDLKKEELSQLSPSQSNPPGYRVTAKGRKGQRHRNSSIYNKDMSPQITSGKLHSDKIVSKDKEEEEEKIKTTIQELASKVVEQQEAGTPPNPNITALAQQCSLNILNKDYLLGAGQPFSSSPSSSTTASPVTVISSSAAAGRGVSTTPDEGLLNTSTSSSTGGGGAGTDSRLDVDEFLSSKSNGTAFVGLTMDSMLKAESPADMMLAMKPRPEELGNVTGVSAKFQVPAHSVQLPPRCSPSPSPTSEMLAALGPVQVELRSEKMKGLRKMFTSAKLNASAIKLQLTAQSQVHVKDSRFLEFCEPMGSARKRPRREIV</sequence>
<evidence type="ECO:0000256" key="6">
    <source>
        <dbReference type="ARBA" id="ARBA00023015"/>
    </source>
</evidence>
<protein>
    <recommendedName>
        <fullName evidence="2">Menin</fullName>
    </recommendedName>
</protein>
<evidence type="ECO:0000256" key="8">
    <source>
        <dbReference type="ARBA" id="ARBA00023163"/>
    </source>
</evidence>
<dbReference type="CDD" id="cd14456">
    <property type="entry name" value="Menin"/>
    <property type="match status" value="1"/>
</dbReference>
<feature type="compositionally biased region" description="Polar residues" evidence="10">
    <location>
        <begin position="520"/>
        <end position="533"/>
    </location>
</feature>
<evidence type="ECO:0000256" key="1">
    <source>
        <dbReference type="ARBA" id="ARBA00004123"/>
    </source>
</evidence>
<dbReference type="PANTHER" id="PTHR12693:SF3">
    <property type="entry name" value="MENIN"/>
    <property type="match status" value="1"/>
</dbReference>
<feature type="compositionally biased region" description="Basic residues" evidence="10">
    <location>
        <begin position="509"/>
        <end position="519"/>
    </location>
</feature>
<dbReference type="GO" id="GO:0003682">
    <property type="term" value="F:chromatin binding"/>
    <property type="evidence" value="ECO:0007669"/>
    <property type="project" value="TreeGrafter"/>
</dbReference>
<keyword evidence="12" id="KW-1185">Reference proteome</keyword>
<dbReference type="GO" id="GO:0000785">
    <property type="term" value="C:chromatin"/>
    <property type="evidence" value="ECO:0007669"/>
    <property type="project" value="TreeGrafter"/>
</dbReference>
<dbReference type="Pfam" id="PF05053">
    <property type="entry name" value="Menin"/>
    <property type="match status" value="2"/>
</dbReference>
<dbReference type="PANTHER" id="PTHR12693">
    <property type="entry name" value="MENIN"/>
    <property type="match status" value="1"/>
</dbReference>
<keyword evidence="7" id="KW-0238">DNA-binding</keyword>
<accession>A0AAV4G788</accession>
<organism evidence="11 12">
    <name type="scientific">Elysia marginata</name>
    <dbReference type="NCBI Taxonomy" id="1093978"/>
    <lineage>
        <taxon>Eukaryota</taxon>
        <taxon>Metazoa</taxon>
        <taxon>Spiralia</taxon>
        <taxon>Lophotrochozoa</taxon>
        <taxon>Mollusca</taxon>
        <taxon>Gastropoda</taxon>
        <taxon>Heterobranchia</taxon>
        <taxon>Euthyneura</taxon>
        <taxon>Panpulmonata</taxon>
        <taxon>Sacoglossa</taxon>
        <taxon>Placobranchoidea</taxon>
        <taxon>Plakobranchidae</taxon>
        <taxon>Elysia</taxon>
    </lineage>
</organism>
<evidence type="ECO:0000256" key="3">
    <source>
        <dbReference type="ARBA" id="ARBA00022491"/>
    </source>
</evidence>
<name>A0AAV4G788_9GAST</name>
<dbReference type="InterPro" id="IPR007747">
    <property type="entry name" value="Menin"/>
</dbReference>